<dbReference type="Gene3D" id="1.10.630.10">
    <property type="entry name" value="Cytochrome P450"/>
    <property type="match status" value="2"/>
</dbReference>
<dbReference type="PRINTS" id="PR00463">
    <property type="entry name" value="EP450I"/>
</dbReference>
<evidence type="ECO:0008006" key="3">
    <source>
        <dbReference type="Google" id="ProtNLM"/>
    </source>
</evidence>
<evidence type="ECO:0000313" key="2">
    <source>
        <dbReference type="EMBL" id="SPD28575.1"/>
    </source>
</evidence>
<keyword evidence="1" id="KW-0479">Metal-binding</keyword>
<dbReference type="EMBL" id="OIVN01006237">
    <property type="protein sequence ID" value="SPD28575.1"/>
    <property type="molecule type" value="Genomic_DNA"/>
</dbReference>
<feature type="binding site" description="axial binding residue" evidence="1">
    <location>
        <position position="117"/>
    </location>
    <ligand>
        <name>heme</name>
        <dbReference type="ChEBI" id="CHEBI:30413"/>
    </ligand>
    <ligandPart>
        <name>Fe</name>
        <dbReference type="ChEBI" id="CHEBI:18248"/>
    </ligandPart>
</feature>
<keyword evidence="1" id="KW-0408">Iron</keyword>
<organism evidence="2">
    <name type="scientific">Fagus sylvatica</name>
    <name type="common">Beechnut</name>
    <dbReference type="NCBI Taxonomy" id="28930"/>
    <lineage>
        <taxon>Eukaryota</taxon>
        <taxon>Viridiplantae</taxon>
        <taxon>Streptophyta</taxon>
        <taxon>Embryophyta</taxon>
        <taxon>Tracheophyta</taxon>
        <taxon>Spermatophyta</taxon>
        <taxon>Magnoliopsida</taxon>
        <taxon>eudicotyledons</taxon>
        <taxon>Gunneridae</taxon>
        <taxon>Pentapetalae</taxon>
        <taxon>rosids</taxon>
        <taxon>fabids</taxon>
        <taxon>Fagales</taxon>
        <taxon>Fagaceae</taxon>
        <taxon>Fagus</taxon>
    </lineage>
</organism>
<dbReference type="PANTHER" id="PTHR47952:SF1">
    <property type="entry name" value="TRYPTAMINE 5-HYDROXYLASE"/>
    <property type="match status" value="1"/>
</dbReference>
<gene>
    <name evidence="2" type="ORF">FSB_LOCUS56457</name>
</gene>
<proteinExistence type="predicted"/>
<dbReference type="GO" id="GO:0020037">
    <property type="term" value="F:heme binding"/>
    <property type="evidence" value="ECO:0007669"/>
    <property type="project" value="InterPro"/>
</dbReference>
<keyword evidence="1" id="KW-0349">Heme</keyword>
<accession>A0A2N9IW34</accession>
<evidence type="ECO:0000256" key="1">
    <source>
        <dbReference type="PIRSR" id="PIRSR602401-1"/>
    </source>
</evidence>
<dbReference type="AlphaFoldDB" id="A0A2N9IW34"/>
<comment type="cofactor">
    <cofactor evidence="1">
        <name>heme</name>
        <dbReference type="ChEBI" id="CHEBI:30413"/>
    </cofactor>
</comment>
<dbReference type="SUPFAM" id="SSF48264">
    <property type="entry name" value="Cytochrome P450"/>
    <property type="match status" value="1"/>
</dbReference>
<dbReference type="GO" id="GO:0004497">
    <property type="term" value="F:monooxygenase activity"/>
    <property type="evidence" value="ECO:0007669"/>
    <property type="project" value="InterPro"/>
</dbReference>
<name>A0A2N9IW34_FAGSY</name>
<dbReference type="PRINTS" id="PR00385">
    <property type="entry name" value="P450"/>
</dbReference>
<reference evidence="2" key="1">
    <citation type="submission" date="2018-02" db="EMBL/GenBank/DDBJ databases">
        <authorList>
            <person name="Cohen D.B."/>
            <person name="Kent A.D."/>
        </authorList>
    </citation>
    <scope>NUCLEOTIDE SEQUENCE</scope>
</reference>
<sequence>MFVGGIDTTSTALEWLMAELIRSPNTMKRAQEEIRSIVGTKSQIDVDDINQMDYLKCIIKETMRLHPPLPLLVPRETSACVKLRPEEFLPERFKDSQLDFKGQDCEFIPFGGERRGCPGLTFGVASAEYVIANPLCWFDWRLPSANAQEADLDMNEVNALTVFKKTPLELVAIPYSP</sequence>
<protein>
    <recommendedName>
        <fullName evidence="3">Cytochrome P450</fullName>
    </recommendedName>
</protein>
<dbReference type="Pfam" id="PF00067">
    <property type="entry name" value="p450"/>
    <property type="match status" value="2"/>
</dbReference>
<dbReference type="GO" id="GO:0016705">
    <property type="term" value="F:oxidoreductase activity, acting on paired donors, with incorporation or reduction of molecular oxygen"/>
    <property type="evidence" value="ECO:0007669"/>
    <property type="project" value="InterPro"/>
</dbReference>
<dbReference type="PANTHER" id="PTHR47952">
    <property type="entry name" value="TRYPTAMINE 5-HYDROXYLASE"/>
    <property type="match status" value="1"/>
</dbReference>
<dbReference type="InterPro" id="IPR036396">
    <property type="entry name" value="Cyt_P450_sf"/>
</dbReference>
<dbReference type="InterPro" id="IPR001128">
    <property type="entry name" value="Cyt_P450"/>
</dbReference>
<dbReference type="InterPro" id="IPR002401">
    <property type="entry name" value="Cyt_P450_E_grp-I"/>
</dbReference>
<dbReference type="GO" id="GO:0005506">
    <property type="term" value="F:iron ion binding"/>
    <property type="evidence" value="ECO:0007669"/>
    <property type="project" value="InterPro"/>
</dbReference>